<evidence type="ECO:0000256" key="6">
    <source>
        <dbReference type="ARBA" id="ARBA00023065"/>
    </source>
</evidence>
<dbReference type="SFLD" id="SFLDG01168">
    <property type="entry name" value="Ferric_reductase_subgroup_(FRE"/>
    <property type="match status" value="1"/>
</dbReference>
<dbReference type="InterPro" id="IPR039261">
    <property type="entry name" value="FNR_nucleotide-bd"/>
</dbReference>
<comment type="subcellular location">
    <subcellularLocation>
        <location evidence="1">Membrane</location>
        <topology evidence="1">Multi-pass membrane protein</topology>
    </subcellularLocation>
</comment>
<dbReference type="InterPro" id="IPR051410">
    <property type="entry name" value="Ferric/Cupric_Reductase"/>
</dbReference>
<dbReference type="InterPro" id="IPR013121">
    <property type="entry name" value="Fe_red_NAD-bd_6"/>
</dbReference>
<evidence type="ECO:0000256" key="7">
    <source>
        <dbReference type="ARBA" id="ARBA00023136"/>
    </source>
</evidence>
<keyword evidence="13" id="KW-1185">Reference proteome</keyword>
<evidence type="ECO:0000313" key="13">
    <source>
        <dbReference type="Proteomes" id="UP000838763"/>
    </source>
</evidence>
<keyword evidence="7 9" id="KW-0472">Membrane</keyword>
<evidence type="ECO:0000256" key="3">
    <source>
        <dbReference type="ARBA" id="ARBA00022692"/>
    </source>
</evidence>
<dbReference type="CDD" id="cd06186">
    <property type="entry name" value="NOX_Duox_like_FAD_NADP"/>
    <property type="match status" value="1"/>
</dbReference>
<protein>
    <recommendedName>
        <fullName evidence="14">FAD-binding FR-type domain-containing protein</fullName>
    </recommendedName>
</protein>
<dbReference type="Pfam" id="PF01794">
    <property type="entry name" value="Ferric_reduct"/>
    <property type="match status" value="1"/>
</dbReference>
<keyword evidence="2" id="KW-0813">Transport</keyword>
<dbReference type="AlphaFoldDB" id="A0A9P1HB92"/>
<dbReference type="SUPFAM" id="SSF52343">
    <property type="entry name" value="Ferredoxin reductase-like, C-terminal NADP-linked domain"/>
    <property type="match status" value="1"/>
</dbReference>
<evidence type="ECO:0000256" key="2">
    <source>
        <dbReference type="ARBA" id="ARBA00022448"/>
    </source>
</evidence>
<dbReference type="GO" id="GO:0000293">
    <property type="term" value="F:ferric-chelate reductase activity"/>
    <property type="evidence" value="ECO:0007669"/>
    <property type="project" value="TreeGrafter"/>
</dbReference>
<evidence type="ECO:0000259" key="11">
    <source>
        <dbReference type="Pfam" id="PF08030"/>
    </source>
</evidence>
<reference evidence="12" key="1">
    <citation type="submission" date="2022-11" db="EMBL/GenBank/DDBJ databases">
        <authorList>
            <person name="Scott C."/>
            <person name="Bruce N."/>
        </authorList>
    </citation>
    <scope>NUCLEOTIDE SEQUENCE</scope>
</reference>
<evidence type="ECO:0008006" key="14">
    <source>
        <dbReference type="Google" id="ProtNLM"/>
    </source>
</evidence>
<evidence type="ECO:0000256" key="1">
    <source>
        <dbReference type="ARBA" id="ARBA00004141"/>
    </source>
</evidence>
<dbReference type="Pfam" id="PF08030">
    <property type="entry name" value="NAD_binding_6"/>
    <property type="match status" value="1"/>
</dbReference>
<feature type="region of interest" description="Disordered" evidence="8">
    <location>
        <begin position="554"/>
        <end position="577"/>
    </location>
</feature>
<feature type="transmembrane region" description="Helical" evidence="9">
    <location>
        <begin position="215"/>
        <end position="234"/>
    </location>
</feature>
<dbReference type="PANTHER" id="PTHR32361">
    <property type="entry name" value="FERRIC/CUPRIC REDUCTASE TRANSMEMBRANE COMPONENT"/>
    <property type="match status" value="1"/>
</dbReference>
<evidence type="ECO:0000256" key="8">
    <source>
        <dbReference type="SAM" id="MobiDB-lite"/>
    </source>
</evidence>
<feature type="transmembrane region" description="Helical" evidence="9">
    <location>
        <begin position="56"/>
        <end position="77"/>
    </location>
</feature>
<feature type="compositionally biased region" description="Low complexity" evidence="8">
    <location>
        <begin position="405"/>
        <end position="420"/>
    </location>
</feature>
<dbReference type="OrthoDB" id="167398at2759"/>
<feature type="domain" description="Ferric reductase NAD binding" evidence="11">
    <location>
        <begin position="449"/>
        <end position="541"/>
    </location>
</feature>
<keyword evidence="5" id="KW-0560">Oxidoreductase</keyword>
<dbReference type="EMBL" id="CALLCH030000018">
    <property type="protein sequence ID" value="CAI4218843.1"/>
    <property type="molecule type" value="Genomic_DNA"/>
</dbReference>
<name>A0A9P1HB92_9PEZI</name>
<evidence type="ECO:0000256" key="9">
    <source>
        <dbReference type="SAM" id="Phobius"/>
    </source>
</evidence>
<organism evidence="12 13">
    <name type="scientific">Parascedosporium putredinis</name>
    <dbReference type="NCBI Taxonomy" id="1442378"/>
    <lineage>
        <taxon>Eukaryota</taxon>
        <taxon>Fungi</taxon>
        <taxon>Dikarya</taxon>
        <taxon>Ascomycota</taxon>
        <taxon>Pezizomycotina</taxon>
        <taxon>Sordariomycetes</taxon>
        <taxon>Hypocreomycetidae</taxon>
        <taxon>Microascales</taxon>
        <taxon>Microascaceae</taxon>
        <taxon>Parascedosporium</taxon>
    </lineage>
</organism>
<feature type="region of interest" description="Disordered" evidence="8">
    <location>
        <begin position="405"/>
        <end position="424"/>
    </location>
</feature>
<dbReference type="PANTHER" id="PTHR32361:SF3">
    <property type="entry name" value="REDUCTASE, PUTATIVE (AFU_ORTHOLOGUE AFUA_6G13750)-RELATED"/>
    <property type="match status" value="1"/>
</dbReference>
<feature type="transmembrane region" description="Helical" evidence="9">
    <location>
        <begin position="254"/>
        <end position="273"/>
    </location>
</feature>
<dbReference type="GO" id="GO:0006879">
    <property type="term" value="P:intracellular iron ion homeostasis"/>
    <property type="evidence" value="ECO:0007669"/>
    <property type="project" value="TreeGrafter"/>
</dbReference>
<dbReference type="InterPro" id="IPR013130">
    <property type="entry name" value="Fe3_Rdtase_TM_dom"/>
</dbReference>
<evidence type="ECO:0000259" key="10">
    <source>
        <dbReference type="Pfam" id="PF01794"/>
    </source>
</evidence>
<accession>A0A9P1HB92</accession>
<keyword evidence="3 9" id="KW-0812">Transmembrane</keyword>
<keyword evidence="6" id="KW-0406">Ion transport</keyword>
<dbReference type="GO" id="GO:0005886">
    <property type="term" value="C:plasma membrane"/>
    <property type="evidence" value="ECO:0007669"/>
    <property type="project" value="TreeGrafter"/>
</dbReference>
<dbReference type="Gene3D" id="3.40.50.80">
    <property type="entry name" value="Nucleotide-binding domain of ferredoxin-NADP reductase (FNR) module"/>
    <property type="match status" value="1"/>
</dbReference>
<dbReference type="Proteomes" id="UP000838763">
    <property type="component" value="Unassembled WGS sequence"/>
</dbReference>
<evidence type="ECO:0000256" key="5">
    <source>
        <dbReference type="ARBA" id="ARBA00023002"/>
    </source>
</evidence>
<comment type="caution">
    <text evidence="12">The sequence shown here is derived from an EMBL/GenBank/DDBJ whole genome shotgun (WGS) entry which is preliminary data.</text>
</comment>
<evidence type="ECO:0000313" key="12">
    <source>
        <dbReference type="EMBL" id="CAI4218843.1"/>
    </source>
</evidence>
<feature type="domain" description="Ferric oxidoreductase" evidence="10">
    <location>
        <begin position="178"/>
        <end position="300"/>
    </location>
</feature>
<dbReference type="GO" id="GO:0015677">
    <property type="term" value="P:copper ion import"/>
    <property type="evidence" value="ECO:0007669"/>
    <property type="project" value="TreeGrafter"/>
</dbReference>
<feature type="transmembrane region" description="Helical" evidence="9">
    <location>
        <begin position="130"/>
        <end position="150"/>
    </location>
</feature>
<proteinExistence type="predicted"/>
<keyword evidence="4 9" id="KW-1133">Transmembrane helix</keyword>
<dbReference type="SFLD" id="SFLDS00052">
    <property type="entry name" value="Ferric_Reductase_Domain"/>
    <property type="match status" value="1"/>
</dbReference>
<sequence>MDRQLRADISRRHIQDFSTAKETEPHWGYADRIVPCANDPGSCAYLDEVYGAHDLGMIYVGVFWLTLAAVLAVWGTFHWRSRRSDAKTQRPSAAVDGATARFKRAALAFTRRYLLPEACFPFGRASRLQVTILALLTGYLTIWTFVGIGYQKWVTPVASSPGSYNTRTSLGPWSDRIGVLAYALTPLSILLSTRESFLSAVTGVPYQNFNFLHRWLGYVIVVQSSLHTIGWCIIEIRLYQPQPMVAEMWIKQLYMIWGVVAMILLLLLYVLSLPPVIRLTGYEFFRKSHYALAIIYIGACIGHWEKLHCFLTPSILIWALDRLARAIRTFLLHRNRAGGLFSITPAKGETILFPNAADGDVVRIDFDMVAPPWKIGEHFYLCFPRAASGIGRDEAHRRDVVQKVAGAGSASDGSSGTGSSSSGGTGADISVLLTGPYGEDLARQLTPASNVLCVAGGTGITYVLPVLLELARRDLSGRSVDLVWVVRRSKDVKWIEPELAILRANPGIAVRVLVTREDEAHNTAASPSIEKMIDEKEQAAGVDDVGKSAAGATKLALVGGENEPPEKRHRTWREFRV</sequence>
<dbReference type="GO" id="GO:0006826">
    <property type="term" value="P:iron ion transport"/>
    <property type="evidence" value="ECO:0007669"/>
    <property type="project" value="TreeGrafter"/>
</dbReference>
<gene>
    <name evidence="12" type="ORF">PPNO1_LOCUS8417</name>
</gene>
<evidence type="ECO:0000256" key="4">
    <source>
        <dbReference type="ARBA" id="ARBA00022989"/>
    </source>
</evidence>